<reference evidence="1" key="1">
    <citation type="submission" date="2023-06" db="EMBL/GenBank/DDBJ databases">
        <authorList>
            <person name="Kurt Z."/>
        </authorList>
    </citation>
    <scope>NUCLEOTIDE SEQUENCE</scope>
</reference>
<dbReference type="EMBL" id="CAXDID020000072">
    <property type="protein sequence ID" value="CAL6015283.1"/>
    <property type="molecule type" value="Genomic_DNA"/>
</dbReference>
<proteinExistence type="predicted"/>
<accession>A0AA86QDW1</accession>
<organism evidence="1">
    <name type="scientific">Hexamita inflata</name>
    <dbReference type="NCBI Taxonomy" id="28002"/>
    <lineage>
        <taxon>Eukaryota</taxon>
        <taxon>Metamonada</taxon>
        <taxon>Diplomonadida</taxon>
        <taxon>Hexamitidae</taxon>
        <taxon>Hexamitinae</taxon>
        <taxon>Hexamita</taxon>
    </lineage>
</organism>
<sequence>MEIPPEDILMQQLMQNPPATVLRMQELGLETLPQIPEYAKQSVESIVALNISENNFSDITAMLKWVLQFTNLEILITGLDISENSLVELAVLDKLQFVDDMAIEEGHELETVIDLPKYEFLLDKWESLAESVNSPDKMKYSDLSDMQKSSQVNAVEQDIEPIQMYEQQEPKQEEENKNFTKFVFHSPSDDLELVFEQLPESVKFVVIQTANLQAIPLPPQNNSVEFLNLKGNRLQLDQSVLELELYYQLKHLFIDEDLAEQYVNEIVGMCPELIQLNDQQINEGEMLDENYLLEGENFATEFLEEKIQAQLIDFKNKKSTNEQVAEVLNNLQISTFIGVELDNTAITIELLDMLSEDILNKIVFLSVQNTQFINSSENLARVIAAMPNLTHLLTSFTGYDAEQFKQFILSEKFKLQLLNDFVVQEAQEIQFKERIDVQQPANNEITERDAEALSLLSELINAEPETDIQENMQVERAKLSKVAQDLTISSPPAQTKQLPKDLRDKIAQETDPLSLKRNSALLPIIYRELYQKPKAQQQKLPHKFIQFELQDVVLLRSRVAQTLQQFQFELKQTLKDSNEQVPSLTRILEQKLQELTTQTDMNLIEPVMTVQPEFKPITFEKLSPYNKLAFAVQRLNQNQELMLKNASKVLENGSEYFHRLQSQERIQQLEQSVLALKGGIGELKTLETQINSAQQKVHDVFMKHMSDLKSVQQQLIIIKGQLAVQHGLQKTKITRNLGAGNLQVAGQAKPKLNLMTRQQLIKLFHHALDLHQSYDDFISYFNVDYFNASFGKKFASLKREIFYESLQNNLDHPLVFAIQTVLKQNKVEFYAQNVAELQQVCTDLIIGAVYELDKGATAKDVEKKLDLFRIKGIPFIYWENALQALDENLGKELKEGTMQWDEFIGAVMVWKLAKVEGL</sequence>
<dbReference type="AlphaFoldDB" id="A0AA86QDW1"/>
<reference evidence="2 3" key="2">
    <citation type="submission" date="2024-07" db="EMBL/GenBank/DDBJ databases">
        <authorList>
            <person name="Akdeniz Z."/>
        </authorList>
    </citation>
    <scope>NUCLEOTIDE SEQUENCE [LARGE SCALE GENOMIC DNA]</scope>
</reference>
<keyword evidence="3" id="KW-1185">Reference proteome</keyword>
<evidence type="ECO:0000313" key="2">
    <source>
        <dbReference type="EMBL" id="CAL6015283.1"/>
    </source>
</evidence>
<name>A0AA86QDW1_9EUKA</name>
<protein>
    <submittedName>
        <fullName evidence="1">Uncharacterized protein</fullName>
    </submittedName>
</protein>
<evidence type="ECO:0000313" key="1">
    <source>
        <dbReference type="EMBL" id="CAI9956243.1"/>
    </source>
</evidence>
<comment type="caution">
    <text evidence="1">The sequence shown here is derived from an EMBL/GenBank/DDBJ whole genome shotgun (WGS) entry which is preliminary data.</text>
</comment>
<dbReference type="EMBL" id="CATOUU010000871">
    <property type="protein sequence ID" value="CAI9956243.1"/>
    <property type="molecule type" value="Genomic_DNA"/>
</dbReference>
<dbReference type="Proteomes" id="UP001642409">
    <property type="component" value="Unassembled WGS sequence"/>
</dbReference>
<evidence type="ECO:0000313" key="3">
    <source>
        <dbReference type="Proteomes" id="UP001642409"/>
    </source>
</evidence>
<gene>
    <name evidence="2" type="ORF">HINF_LOCUS24677</name>
    <name evidence="1" type="ORF">HINF_LOCUS43888</name>
</gene>